<proteinExistence type="predicted"/>
<evidence type="ECO:0000313" key="3">
    <source>
        <dbReference type="Proteomes" id="UP000515291"/>
    </source>
</evidence>
<accession>A0A7G6TWX3</accession>
<organism evidence="2 3">
    <name type="scientific">Tardiphaga robiniae</name>
    <dbReference type="NCBI Taxonomy" id="943830"/>
    <lineage>
        <taxon>Bacteria</taxon>
        <taxon>Pseudomonadati</taxon>
        <taxon>Pseudomonadota</taxon>
        <taxon>Alphaproteobacteria</taxon>
        <taxon>Hyphomicrobiales</taxon>
        <taxon>Nitrobacteraceae</taxon>
        <taxon>Tardiphaga</taxon>
    </lineage>
</organism>
<evidence type="ECO:0000313" key="2">
    <source>
        <dbReference type="EMBL" id="QND71255.1"/>
    </source>
</evidence>
<keyword evidence="1" id="KW-0175">Coiled coil</keyword>
<dbReference type="RefSeq" id="WP_184516802.1">
    <property type="nucleotide sequence ID" value="NZ_CP050292.1"/>
</dbReference>
<dbReference type="KEGG" id="trb:HB776_08390"/>
<evidence type="ECO:0000256" key="1">
    <source>
        <dbReference type="SAM" id="Coils"/>
    </source>
</evidence>
<feature type="coiled-coil region" evidence="1">
    <location>
        <begin position="3"/>
        <end position="30"/>
    </location>
</feature>
<dbReference type="AlphaFoldDB" id="A0A7G6TWX3"/>
<dbReference type="Proteomes" id="UP000515291">
    <property type="component" value="Chromosome"/>
</dbReference>
<dbReference type="EMBL" id="CP050292">
    <property type="protein sequence ID" value="QND71255.1"/>
    <property type="molecule type" value="Genomic_DNA"/>
</dbReference>
<reference evidence="3" key="1">
    <citation type="journal article" date="2020" name="Mol. Plant Microbe">
        <title>Rhizobial microsymbionts of the narrowly endemic Oxytropis species growing in Kamchatka are characterized by significant genetic diversity and possess a set of genes that are associated with T3SS and T6SS secretion systems and can affect the development of symbiosis.</title>
        <authorList>
            <person name="Safronova V."/>
            <person name="Guro P."/>
            <person name="Sazanova A."/>
            <person name="Kuznetsova I."/>
            <person name="Belimov A."/>
            <person name="Yakubov V."/>
            <person name="Chirak E."/>
            <person name="Afonin A."/>
            <person name="Gogolev Y."/>
            <person name="Andronov E."/>
            <person name="Tikhonovich I."/>
        </authorList>
    </citation>
    <scope>NUCLEOTIDE SEQUENCE [LARGE SCALE GENOMIC DNA]</scope>
    <source>
        <strain evidence="3">581</strain>
    </source>
</reference>
<protein>
    <submittedName>
        <fullName evidence="2">Uncharacterized protein</fullName>
    </submittedName>
</protein>
<gene>
    <name evidence="2" type="ORF">HB776_08390</name>
</gene>
<name>A0A7G6TWX3_9BRAD</name>
<sequence length="61" mass="7632">MNEERISAARADMERRVAEFREKQAKFQREREDYYETTIEKVRATDWNEFVTPRQDRRVRH</sequence>